<dbReference type="Proteomes" id="UP001281761">
    <property type="component" value="Unassembled WGS sequence"/>
</dbReference>
<reference evidence="1 2" key="1">
    <citation type="journal article" date="2022" name="bioRxiv">
        <title>Genomics of Preaxostyla Flagellates Illuminates Evolutionary Transitions and the Path Towards Mitochondrial Loss.</title>
        <authorList>
            <person name="Novak L.V.F."/>
            <person name="Treitli S.C."/>
            <person name="Pyrih J."/>
            <person name="Halakuc P."/>
            <person name="Pipaliya S.V."/>
            <person name="Vacek V."/>
            <person name="Brzon O."/>
            <person name="Soukal P."/>
            <person name="Eme L."/>
            <person name="Dacks J.B."/>
            <person name="Karnkowska A."/>
            <person name="Elias M."/>
            <person name="Hampl V."/>
        </authorList>
    </citation>
    <scope>NUCLEOTIDE SEQUENCE [LARGE SCALE GENOMIC DNA]</scope>
    <source>
        <strain evidence="1">NAU3</strain>
        <tissue evidence="1">Gut</tissue>
    </source>
</reference>
<keyword evidence="2" id="KW-1185">Reference proteome</keyword>
<evidence type="ECO:0000313" key="1">
    <source>
        <dbReference type="EMBL" id="KAK2963229.1"/>
    </source>
</evidence>
<proteinExistence type="predicted"/>
<name>A0ABQ9YI15_9EUKA</name>
<comment type="caution">
    <text evidence="1">The sequence shown here is derived from an EMBL/GenBank/DDBJ whole genome shotgun (WGS) entry which is preliminary data.</text>
</comment>
<sequence>MMDSPWNLKLEMKLEKFNGYHCPNCQKTLPDHCIPNLSIVQRKLQFVSEGNGQQLNNSTSTNIHTFRRLREKTKLIFDPHHHHNNVLHNQKRLLAQTNRKNQNSKQLIGGPPPVHTQLMTKWQICLRRIHMMVHSLNSSNQ</sequence>
<accession>A0ABQ9YI15</accession>
<evidence type="ECO:0000313" key="2">
    <source>
        <dbReference type="Proteomes" id="UP001281761"/>
    </source>
</evidence>
<organism evidence="1 2">
    <name type="scientific">Blattamonas nauphoetae</name>
    <dbReference type="NCBI Taxonomy" id="2049346"/>
    <lineage>
        <taxon>Eukaryota</taxon>
        <taxon>Metamonada</taxon>
        <taxon>Preaxostyla</taxon>
        <taxon>Oxymonadida</taxon>
        <taxon>Blattamonas</taxon>
    </lineage>
</organism>
<gene>
    <name evidence="1" type="ORF">BLNAU_1762</name>
</gene>
<protein>
    <submittedName>
        <fullName evidence="1">Uncharacterized protein</fullName>
    </submittedName>
</protein>
<dbReference type="EMBL" id="JARBJD010000007">
    <property type="protein sequence ID" value="KAK2963229.1"/>
    <property type="molecule type" value="Genomic_DNA"/>
</dbReference>